<dbReference type="Proteomes" id="UP000320773">
    <property type="component" value="Unassembled WGS sequence"/>
</dbReference>
<evidence type="ECO:0000313" key="3">
    <source>
        <dbReference type="EMBL" id="TQM39725.1"/>
    </source>
</evidence>
<accession>A0A543G0Y8</accession>
<evidence type="ECO:0000259" key="2">
    <source>
        <dbReference type="Pfam" id="PF08327"/>
    </source>
</evidence>
<dbReference type="EMBL" id="VFPJ01000001">
    <property type="protein sequence ID" value="TQM39725.1"/>
    <property type="molecule type" value="Genomic_DNA"/>
</dbReference>
<dbReference type="InterPro" id="IPR013538">
    <property type="entry name" value="ASHA1/2-like_C"/>
</dbReference>
<sequence>MITVQTQVNAPIETVWEYWTNPKHVLHWNHASADWHTTKATNQLELHGTFCYTMAAKDGSFSFDFGGQYTLINPQKNLHFTLADHRTVQIAFENTPNGVIITETFEPENQNSHELQQAGWQAILDNFKNYTEQTQN</sequence>
<dbReference type="Gene3D" id="3.30.530.20">
    <property type="match status" value="1"/>
</dbReference>
<protein>
    <submittedName>
        <fullName evidence="3">Uncharacterized protein YndB with AHSA1/START domain</fullName>
    </submittedName>
</protein>
<gene>
    <name evidence="3" type="ORF">BC670_0552</name>
</gene>
<dbReference type="SUPFAM" id="SSF55961">
    <property type="entry name" value="Bet v1-like"/>
    <property type="match status" value="1"/>
</dbReference>
<dbReference type="Pfam" id="PF08327">
    <property type="entry name" value="AHSA1"/>
    <property type="match status" value="1"/>
</dbReference>
<proteinExistence type="inferred from homology"/>
<name>A0A543G0Y8_9FLAO</name>
<dbReference type="RefSeq" id="WP_089081594.1">
    <property type="nucleotide sequence ID" value="NZ_VFPJ01000001.1"/>
</dbReference>
<feature type="domain" description="Activator of Hsp90 ATPase homologue 1/2-like C-terminal" evidence="2">
    <location>
        <begin position="9"/>
        <end position="131"/>
    </location>
</feature>
<dbReference type="InterPro" id="IPR023393">
    <property type="entry name" value="START-like_dom_sf"/>
</dbReference>
<reference evidence="3 4" key="1">
    <citation type="submission" date="2019-06" db="EMBL/GenBank/DDBJ databases">
        <title>Genomic Encyclopedia of Archaeal and Bacterial Type Strains, Phase II (KMG-II): from individual species to whole genera.</title>
        <authorList>
            <person name="Goeker M."/>
        </authorList>
    </citation>
    <scope>NUCLEOTIDE SEQUENCE [LARGE SCALE GENOMIC DNA]</scope>
    <source>
        <strain evidence="3 4">DSM 24789</strain>
    </source>
</reference>
<evidence type="ECO:0000256" key="1">
    <source>
        <dbReference type="ARBA" id="ARBA00006817"/>
    </source>
</evidence>
<organism evidence="3 4">
    <name type="scientific">Flavobacterium branchiophilum</name>
    <dbReference type="NCBI Taxonomy" id="55197"/>
    <lineage>
        <taxon>Bacteria</taxon>
        <taxon>Pseudomonadati</taxon>
        <taxon>Bacteroidota</taxon>
        <taxon>Flavobacteriia</taxon>
        <taxon>Flavobacteriales</taxon>
        <taxon>Flavobacteriaceae</taxon>
        <taxon>Flavobacterium</taxon>
    </lineage>
</organism>
<evidence type="ECO:0000313" key="4">
    <source>
        <dbReference type="Proteomes" id="UP000320773"/>
    </source>
</evidence>
<comment type="similarity">
    <text evidence="1">Belongs to the AHA1 family.</text>
</comment>
<dbReference type="AlphaFoldDB" id="A0A543G0Y8"/>
<comment type="caution">
    <text evidence="3">The sequence shown here is derived from an EMBL/GenBank/DDBJ whole genome shotgun (WGS) entry which is preliminary data.</text>
</comment>